<name>S3K246_TREMA</name>
<evidence type="ECO:0000313" key="3">
    <source>
        <dbReference type="Proteomes" id="UP000014541"/>
    </source>
</evidence>
<dbReference type="HOGENOM" id="CLU_891215_0_0_12"/>
<reference evidence="2 3" key="1">
    <citation type="submission" date="2013-04" db="EMBL/GenBank/DDBJ databases">
        <title>The Genome Sequence of Treponema maltophilum ATCC 51939.</title>
        <authorList>
            <consortium name="The Broad Institute Genomics Platform"/>
            <person name="Earl A."/>
            <person name="Ward D."/>
            <person name="Feldgarden M."/>
            <person name="Gevers D."/>
            <person name="Leonetti C."/>
            <person name="Blanton J.M."/>
            <person name="Dewhirst F.E."/>
            <person name="Izard J."/>
            <person name="Walker B."/>
            <person name="Young S."/>
            <person name="Zeng Q."/>
            <person name="Gargeya S."/>
            <person name="Fitzgerald M."/>
            <person name="Haas B."/>
            <person name="Abouelleil A."/>
            <person name="Allen A.W."/>
            <person name="Alvarado L."/>
            <person name="Arachchi H.M."/>
            <person name="Berlin A.M."/>
            <person name="Chapman S.B."/>
            <person name="Gainer-Dewar J."/>
            <person name="Goldberg J."/>
            <person name="Griggs A."/>
            <person name="Gujja S."/>
            <person name="Hansen M."/>
            <person name="Howarth C."/>
            <person name="Imamovic A."/>
            <person name="Ireland A."/>
            <person name="Larimer J."/>
            <person name="McCowan C."/>
            <person name="Murphy C."/>
            <person name="Pearson M."/>
            <person name="Poon T.W."/>
            <person name="Priest M."/>
            <person name="Roberts A."/>
            <person name="Saif S."/>
            <person name="Shea T."/>
            <person name="Sisk P."/>
            <person name="Sykes S."/>
            <person name="Wortman J."/>
            <person name="Nusbaum C."/>
            <person name="Birren B."/>
        </authorList>
    </citation>
    <scope>NUCLEOTIDE SEQUENCE [LARGE SCALE GENOMIC DNA]</scope>
    <source>
        <strain evidence="2 3">ATCC 51939</strain>
    </source>
</reference>
<keyword evidence="1" id="KW-0802">TPR repeat</keyword>
<dbReference type="OrthoDB" id="350674at2"/>
<dbReference type="PATRIC" id="fig|1125699.3.peg.1335"/>
<dbReference type="SUPFAM" id="SSF48452">
    <property type="entry name" value="TPR-like"/>
    <property type="match status" value="1"/>
</dbReference>
<dbReference type="Pfam" id="PF13181">
    <property type="entry name" value="TPR_8"/>
    <property type="match status" value="1"/>
</dbReference>
<dbReference type="AlphaFoldDB" id="S3K246"/>
<protein>
    <submittedName>
        <fullName evidence="2">Uncharacterized protein</fullName>
    </submittedName>
</protein>
<gene>
    <name evidence="2" type="ORF">HMPREF9194_01320</name>
</gene>
<dbReference type="RefSeq" id="WP_016525602.1">
    <property type="nucleotide sequence ID" value="NZ_KE332518.1"/>
</dbReference>
<dbReference type="Proteomes" id="UP000014541">
    <property type="component" value="Unassembled WGS sequence"/>
</dbReference>
<accession>S3K246</accession>
<dbReference type="PROSITE" id="PS50005">
    <property type="entry name" value="TPR"/>
    <property type="match status" value="1"/>
</dbReference>
<dbReference type="InterPro" id="IPR011990">
    <property type="entry name" value="TPR-like_helical_dom_sf"/>
</dbReference>
<feature type="repeat" description="TPR" evidence="1">
    <location>
        <begin position="121"/>
        <end position="154"/>
    </location>
</feature>
<dbReference type="SMART" id="SM00028">
    <property type="entry name" value="TPR"/>
    <property type="match status" value="2"/>
</dbReference>
<dbReference type="eggNOG" id="COG3063">
    <property type="taxonomic scope" value="Bacteria"/>
</dbReference>
<dbReference type="EMBL" id="ATFF01000006">
    <property type="protein sequence ID" value="EPF30991.1"/>
    <property type="molecule type" value="Genomic_DNA"/>
</dbReference>
<dbReference type="Gene3D" id="1.25.40.10">
    <property type="entry name" value="Tetratricopeptide repeat domain"/>
    <property type="match status" value="1"/>
</dbReference>
<sequence>MGIPSETGLTAAFNALTEGDPRKAKAVLEHALSNDLENRELLFALKCVNFWCDIIESAQRMTDAYRRAELLLDQWKRFTAYIRESGETYEQSLYAVRKAVCTSALESYCSMLNEKNKTLKAEILSKAGLCNKLLGDYEAGIRFFQDANTLSPNCADILAEMADCYALCGQEKTAKVLFREAFFIDPQKVDNSFLESELFCRLAERTAQAGYGGQALQEWIPVYGVLYGVFNIKRELRALEAGKLKQAVFALENELKESDKEPELLVPRLINRYFWLIDHYMTTNGERARINEILLKIKLLDSSIYDMYTV</sequence>
<organism evidence="2 3">
    <name type="scientific">Treponema maltophilum ATCC 51939</name>
    <dbReference type="NCBI Taxonomy" id="1125699"/>
    <lineage>
        <taxon>Bacteria</taxon>
        <taxon>Pseudomonadati</taxon>
        <taxon>Spirochaetota</taxon>
        <taxon>Spirochaetia</taxon>
        <taxon>Spirochaetales</taxon>
        <taxon>Treponemataceae</taxon>
        <taxon>Treponema</taxon>
    </lineage>
</organism>
<keyword evidence="3" id="KW-1185">Reference proteome</keyword>
<dbReference type="STRING" id="1125699.HMPREF9194_01320"/>
<evidence type="ECO:0000256" key="1">
    <source>
        <dbReference type="PROSITE-ProRule" id="PRU00339"/>
    </source>
</evidence>
<proteinExistence type="predicted"/>
<evidence type="ECO:0000313" key="2">
    <source>
        <dbReference type="EMBL" id="EPF30991.1"/>
    </source>
</evidence>
<dbReference type="InterPro" id="IPR019734">
    <property type="entry name" value="TPR_rpt"/>
</dbReference>
<comment type="caution">
    <text evidence="2">The sequence shown here is derived from an EMBL/GenBank/DDBJ whole genome shotgun (WGS) entry which is preliminary data.</text>
</comment>